<dbReference type="PANTHER" id="PTHR40781:SF1">
    <property type="match status" value="1"/>
</dbReference>
<comment type="caution">
    <text evidence="2">The sequence shown here is derived from an EMBL/GenBank/DDBJ whole genome shotgun (WGS) entry which is preliminary data.</text>
</comment>
<dbReference type="Pfam" id="PF24494">
    <property type="entry name" value="DUF7587"/>
    <property type="match status" value="1"/>
</dbReference>
<proteinExistence type="predicted"/>
<organism evidence="2 3">
    <name type="scientific">Parathielavia hyrcaniae</name>
    <dbReference type="NCBI Taxonomy" id="113614"/>
    <lineage>
        <taxon>Eukaryota</taxon>
        <taxon>Fungi</taxon>
        <taxon>Dikarya</taxon>
        <taxon>Ascomycota</taxon>
        <taxon>Pezizomycotina</taxon>
        <taxon>Sordariomycetes</taxon>
        <taxon>Sordariomycetidae</taxon>
        <taxon>Sordariales</taxon>
        <taxon>Chaetomiaceae</taxon>
        <taxon>Parathielavia</taxon>
    </lineage>
</organism>
<sequence>MAARFELSDYECGVPTDPAWRVTYAASQTLTDRVTGDLVAANTEYAISSKNGLRGAAGRHFNTRSTRPSCFVSVFLKEKRARAWAKGRGHPNEVWITKIDLSPLRLPPGEAFIFNAIKLGEALDLYSRGLDDELIVLHRIPRRCLVEKRSLSQIYEDDTLEGPVTSKSIQNMIVLVPIDLEETTNPTTRWRNTAMRYFKSPLEFTLHKDPDDRKRLIRVSDVQIAYHNPESRASTYGQDYVYAVFPEERNS</sequence>
<dbReference type="AlphaFoldDB" id="A0AAN6Q155"/>
<dbReference type="Proteomes" id="UP001305647">
    <property type="component" value="Unassembled WGS sequence"/>
</dbReference>
<gene>
    <name evidence="2" type="ORF">N658DRAFT_173554</name>
</gene>
<dbReference type="InterPro" id="IPR056009">
    <property type="entry name" value="DUF7587"/>
</dbReference>
<reference evidence="2" key="2">
    <citation type="submission" date="2023-05" db="EMBL/GenBank/DDBJ databases">
        <authorList>
            <consortium name="Lawrence Berkeley National Laboratory"/>
            <person name="Steindorff A."/>
            <person name="Hensen N."/>
            <person name="Bonometti L."/>
            <person name="Westerberg I."/>
            <person name="Brannstrom I.O."/>
            <person name="Guillou S."/>
            <person name="Cros-Aarteil S."/>
            <person name="Calhoun S."/>
            <person name="Haridas S."/>
            <person name="Kuo A."/>
            <person name="Mondo S."/>
            <person name="Pangilinan J."/>
            <person name="Riley R."/>
            <person name="Labutti K."/>
            <person name="Andreopoulos B."/>
            <person name="Lipzen A."/>
            <person name="Chen C."/>
            <person name="Yanf M."/>
            <person name="Daum C."/>
            <person name="Ng V."/>
            <person name="Clum A."/>
            <person name="Ohm R."/>
            <person name="Martin F."/>
            <person name="Silar P."/>
            <person name="Natvig D."/>
            <person name="Lalanne C."/>
            <person name="Gautier V."/>
            <person name="Ament-Velasquez S.L."/>
            <person name="Kruys A."/>
            <person name="Hutchinson M.I."/>
            <person name="Powell A.J."/>
            <person name="Barry K."/>
            <person name="Miller A.N."/>
            <person name="Grigoriev I.V."/>
            <person name="Debuchy R."/>
            <person name="Gladieux P."/>
            <person name="Thoren M.H."/>
            <person name="Johannesson H."/>
        </authorList>
    </citation>
    <scope>NUCLEOTIDE SEQUENCE</scope>
    <source>
        <strain evidence="2">CBS 757.83</strain>
    </source>
</reference>
<dbReference type="PANTHER" id="PTHR40781">
    <property type="match status" value="1"/>
</dbReference>
<evidence type="ECO:0000313" key="3">
    <source>
        <dbReference type="Proteomes" id="UP001305647"/>
    </source>
</evidence>
<name>A0AAN6Q155_9PEZI</name>
<dbReference type="EMBL" id="MU863652">
    <property type="protein sequence ID" value="KAK4099091.1"/>
    <property type="molecule type" value="Genomic_DNA"/>
</dbReference>
<protein>
    <recommendedName>
        <fullName evidence="1">DUF7587 domain-containing protein</fullName>
    </recommendedName>
</protein>
<evidence type="ECO:0000259" key="1">
    <source>
        <dbReference type="Pfam" id="PF24494"/>
    </source>
</evidence>
<feature type="domain" description="DUF7587" evidence="1">
    <location>
        <begin position="19"/>
        <end position="153"/>
    </location>
</feature>
<keyword evidence="3" id="KW-1185">Reference proteome</keyword>
<reference evidence="2" key="1">
    <citation type="journal article" date="2023" name="Mol. Phylogenet. Evol.">
        <title>Genome-scale phylogeny and comparative genomics of the fungal order Sordariales.</title>
        <authorList>
            <person name="Hensen N."/>
            <person name="Bonometti L."/>
            <person name="Westerberg I."/>
            <person name="Brannstrom I.O."/>
            <person name="Guillou S."/>
            <person name="Cros-Aarteil S."/>
            <person name="Calhoun S."/>
            <person name="Haridas S."/>
            <person name="Kuo A."/>
            <person name="Mondo S."/>
            <person name="Pangilinan J."/>
            <person name="Riley R."/>
            <person name="LaButti K."/>
            <person name="Andreopoulos B."/>
            <person name="Lipzen A."/>
            <person name="Chen C."/>
            <person name="Yan M."/>
            <person name="Daum C."/>
            <person name="Ng V."/>
            <person name="Clum A."/>
            <person name="Steindorff A."/>
            <person name="Ohm R.A."/>
            <person name="Martin F."/>
            <person name="Silar P."/>
            <person name="Natvig D.O."/>
            <person name="Lalanne C."/>
            <person name="Gautier V."/>
            <person name="Ament-Velasquez S.L."/>
            <person name="Kruys A."/>
            <person name="Hutchinson M.I."/>
            <person name="Powell A.J."/>
            <person name="Barry K."/>
            <person name="Miller A.N."/>
            <person name="Grigoriev I.V."/>
            <person name="Debuchy R."/>
            <person name="Gladieux P."/>
            <person name="Hiltunen Thoren M."/>
            <person name="Johannesson H."/>
        </authorList>
    </citation>
    <scope>NUCLEOTIDE SEQUENCE</scope>
    <source>
        <strain evidence="2">CBS 757.83</strain>
    </source>
</reference>
<accession>A0AAN6Q155</accession>
<evidence type="ECO:0000313" key="2">
    <source>
        <dbReference type="EMBL" id="KAK4099091.1"/>
    </source>
</evidence>